<evidence type="ECO:0000313" key="1">
    <source>
        <dbReference type="EMBL" id="KAF3443624.1"/>
    </source>
</evidence>
<comment type="caution">
    <text evidence="1">The sequence shown here is derived from an EMBL/GenBank/DDBJ whole genome shotgun (WGS) entry which is preliminary data.</text>
</comment>
<protein>
    <submittedName>
        <fullName evidence="1">Uncharacterized protein</fullName>
    </submittedName>
</protein>
<dbReference type="Proteomes" id="UP000796880">
    <property type="component" value="Unassembled WGS sequence"/>
</dbReference>
<keyword evidence="2" id="KW-1185">Reference proteome</keyword>
<dbReference type="AlphaFoldDB" id="A0A8K0H0U9"/>
<reference evidence="1" key="1">
    <citation type="submission" date="2020-03" db="EMBL/GenBank/DDBJ databases">
        <title>A high-quality chromosome-level genome assembly of a woody plant with both climbing and erect habits, Rhamnella rubrinervis.</title>
        <authorList>
            <person name="Lu Z."/>
            <person name="Yang Y."/>
            <person name="Zhu X."/>
            <person name="Sun Y."/>
        </authorList>
    </citation>
    <scope>NUCLEOTIDE SEQUENCE</scope>
    <source>
        <strain evidence="1">BYM</strain>
        <tissue evidence="1">Leaf</tissue>
    </source>
</reference>
<sequence length="62" mass="7388">MEAQPDKEYMETDITEVEGEEEELIKLLHINGDDDEDHNKQRIKIWKNWRRLLGAISTTKAY</sequence>
<name>A0A8K0H0U9_9ROSA</name>
<gene>
    <name evidence="1" type="ORF">FNV43_RR13314</name>
</gene>
<dbReference type="EMBL" id="VOIH02000006">
    <property type="protein sequence ID" value="KAF3443624.1"/>
    <property type="molecule type" value="Genomic_DNA"/>
</dbReference>
<evidence type="ECO:0000313" key="2">
    <source>
        <dbReference type="Proteomes" id="UP000796880"/>
    </source>
</evidence>
<accession>A0A8K0H0U9</accession>
<organism evidence="1 2">
    <name type="scientific">Rhamnella rubrinervis</name>
    <dbReference type="NCBI Taxonomy" id="2594499"/>
    <lineage>
        <taxon>Eukaryota</taxon>
        <taxon>Viridiplantae</taxon>
        <taxon>Streptophyta</taxon>
        <taxon>Embryophyta</taxon>
        <taxon>Tracheophyta</taxon>
        <taxon>Spermatophyta</taxon>
        <taxon>Magnoliopsida</taxon>
        <taxon>eudicotyledons</taxon>
        <taxon>Gunneridae</taxon>
        <taxon>Pentapetalae</taxon>
        <taxon>rosids</taxon>
        <taxon>fabids</taxon>
        <taxon>Rosales</taxon>
        <taxon>Rhamnaceae</taxon>
        <taxon>rhamnoid group</taxon>
        <taxon>Rhamneae</taxon>
        <taxon>Rhamnella</taxon>
    </lineage>
</organism>
<proteinExistence type="predicted"/>